<dbReference type="EMBL" id="AVPL01000002">
    <property type="protein sequence ID" value="KGN42900.1"/>
    <property type="molecule type" value="Genomic_DNA"/>
</dbReference>
<dbReference type="eggNOG" id="ENOG503238M">
    <property type="taxonomic scope" value="Bacteria"/>
</dbReference>
<comment type="caution">
    <text evidence="1">The sequence shown here is derived from an EMBL/GenBank/DDBJ whole genome shotgun (WGS) entry which is preliminary data.</text>
</comment>
<name>A0A0A0JZJ7_9MICO</name>
<dbReference type="STRING" id="1385519.N801_12015"/>
<organism evidence="1 2">
    <name type="scientific">Knoellia aerolata DSM 18566</name>
    <dbReference type="NCBI Taxonomy" id="1385519"/>
    <lineage>
        <taxon>Bacteria</taxon>
        <taxon>Bacillati</taxon>
        <taxon>Actinomycetota</taxon>
        <taxon>Actinomycetes</taxon>
        <taxon>Micrococcales</taxon>
        <taxon>Intrasporangiaceae</taxon>
        <taxon>Knoellia</taxon>
    </lineage>
</organism>
<sequence>MTFHDLPPHSRDLPLDDPTLRSDLVDLVVTLAAREGGCVALLLLDGDHLCTTPILVEEMGVPDASKVHQVLRTFLGQFDVPAVVVAIGRPGQGLFTDDDRACHQAVVEVCREQDITLLGTYLASDNHVREMPDHLRVAS</sequence>
<protein>
    <submittedName>
        <fullName evidence="1">Uncharacterized protein</fullName>
    </submittedName>
</protein>
<dbReference type="RefSeq" id="WP_035932301.1">
    <property type="nucleotide sequence ID" value="NZ_AVPL01000002.1"/>
</dbReference>
<dbReference type="AlphaFoldDB" id="A0A0A0JZJ7"/>
<reference evidence="1 2" key="1">
    <citation type="submission" date="2013-08" db="EMBL/GenBank/DDBJ databases">
        <title>The genome sequence of Knoellia aerolata.</title>
        <authorList>
            <person name="Zhu W."/>
            <person name="Wang G."/>
        </authorList>
    </citation>
    <scope>NUCLEOTIDE SEQUENCE [LARGE SCALE GENOMIC DNA]</scope>
    <source>
        <strain evidence="1 2">DSM 18566</strain>
    </source>
</reference>
<dbReference type="Proteomes" id="UP000030013">
    <property type="component" value="Unassembled WGS sequence"/>
</dbReference>
<accession>A0A0A0JZJ7</accession>
<keyword evidence="2" id="KW-1185">Reference proteome</keyword>
<evidence type="ECO:0000313" key="1">
    <source>
        <dbReference type="EMBL" id="KGN42900.1"/>
    </source>
</evidence>
<gene>
    <name evidence="1" type="ORF">N801_12015</name>
</gene>
<proteinExistence type="predicted"/>
<dbReference type="OrthoDB" id="3822678at2"/>
<evidence type="ECO:0000313" key="2">
    <source>
        <dbReference type="Proteomes" id="UP000030013"/>
    </source>
</evidence>